<dbReference type="InterPro" id="IPR023772">
    <property type="entry name" value="DNA-bd_HTH_TetR-type_CS"/>
</dbReference>
<dbReference type="SUPFAM" id="SSF48498">
    <property type="entry name" value="Tetracyclin repressor-like, C-terminal domain"/>
    <property type="match status" value="1"/>
</dbReference>
<proteinExistence type="predicted"/>
<dbReference type="RefSeq" id="WP_188943979.1">
    <property type="nucleotide sequence ID" value="NZ_BMPN01000007.1"/>
</dbReference>
<protein>
    <submittedName>
        <fullName evidence="5">TetR family transcriptional regulator</fullName>
    </submittedName>
</protein>
<dbReference type="EMBL" id="BMPN01000007">
    <property type="protein sequence ID" value="GGJ72326.1"/>
    <property type="molecule type" value="Genomic_DNA"/>
</dbReference>
<dbReference type="PROSITE" id="PS50977">
    <property type="entry name" value="HTH_TETR_2"/>
    <property type="match status" value="1"/>
</dbReference>
<dbReference type="InterPro" id="IPR050624">
    <property type="entry name" value="HTH-type_Tx_Regulator"/>
</dbReference>
<comment type="caution">
    <text evidence="5">The sequence shown here is derived from an EMBL/GenBank/DDBJ whole genome shotgun (WGS) entry which is preliminary data.</text>
</comment>
<evidence type="ECO:0000256" key="3">
    <source>
        <dbReference type="PROSITE-ProRule" id="PRU00335"/>
    </source>
</evidence>
<evidence type="ECO:0000256" key="2">
    <source>
        <dbReference type="ARBA" id="ARBA00023125"/>
    </source>
</evidence>
<reference evidence="6" key="1">
    <citation type="journal article" date="2019" name="Int. J. Syst. Evol. Microbiol.">
        <title>The Global Catalogue of Microorganisms (GCM) 10K type strain sequencing project: providing services to taxonomists for standard genome sequencing and annotation.</title>
        <authorList>
            <consortium name="The Broad Institute Genomics Platform"/>
            <consortium name="The Broad Institute Genome Sequencing Center for Infectious Disease"/>
            <person name="Wu L."/>
            <person name="Ma J."/>
        </authorList>
    </citation>
    <scope>NUCLEOTIDE SEQUENCE [LARGE SCALE GENOMIC DNA]</scope>
    <source>
        <strain evidence="6">JCM 30071</strain>
    </source>
</reference>
<name>A0ABQ2DTE4_9BACI</name>
<keyword evidence="1" id="KW-0678">Repressor</keyword>
<evidence type="ECO:0000256" key="1">
    <source>
        <dbReference type="ARBA" id="ARBA00022491"/>
    </source>
</evidence>
<keyword evidence="2 3" id="KW-0238">DNA-binding</keyword>
<dbReference type="InterPro" id="IPR001647">
    <property type="entry name" value="HTH_TetR"/>
</dbReference>
<dbReference type="SUPFAM" id="SSF46689">
    <property type="entry name" value="Homeodomain-like"/>
    <property type="match status" value="1"/>
</dbReference>
<feature type="DNA-binding region" description="H-T-H motif" evidence="3">
    <location>
        <begin position="33"/>
        <end position="52"/>
    </location>
</feature>
<dbReference type="Gene3D" id="1.10.357.10">
    <property type="entry name" value="Tetracycline Repressor, domain 2"/>
    <property type="match status" value="1"/>
</dbReference>
<organism evidence="5 6">
    <name type="scientific">Virgibacillus kapii</name>
    <dbReference type="NCBI Taxonomy" id="1638645"/>
    <lineage>
        <taxon>Bacteria</taxon>
        <taxon>Bacillati</taxon>
        <taxon>Bacillota</taxon>
        <taxon>Bacilli</taxon>
        <taxon>Bacillales</taxon>
        <taxon>Bacillaceae</taxon>
        <taxon>Virgibacillus</taxon>
    </lineage>
</organism>
<evidence type="ECO:0000259" key="4">
    <source>
        <dbReference type="PROSITE" id="PS50977"/>
    </source>
</evidence>
<accession>A0ABQ2DTE4</accession>
<sequence>MSDIPSFIGKTRREQIITAAIEVLEEIGYIHISLAKIAKKAKISTGLISYHFSGKEDVMNQTLYYLIQKEWQFINEKVQEKKAPLDRLYTFIEASLLYQKTHRANQIALIEIIFHARSEDHIPYYLIEGNEEDDLLRQLLKAILLQGQESKVFASFHIDAVTTIIQGAISEYMFSTETKLDADRYASELKYLVHKMIT</sequence>
<dbReference type="PROSITE" id="PS01081">
    <property type="entry name" value="HTH_TETR_1"/>
    <property type="match status" value="1"/>
</dbReference>
<dbReference type="Pfam" id="PF00440">
    <property type="entry name" value="TetR_N"/>
    <property type="match status" value="1"/>
</dbReference>
<gene>
    <name evidence="5" type="ORF">GCM10007111_37390</name>
</gene>
<dbReference type="PANTHER" id="PTHR43479:SF11">
    <property type="entry name" value="ACREF_ENVCD OPERON REPRESSOR-RELATED"/>
    <property type="match status" value="1"/>
</dbReference>
<dbReference type="PRINTS" id="PR00455">
    <property type="entry name" value="HTHTETR"/>
</dbReference>
<dbReference type="PANTHER" id="PTHR43479">
    <property type="entry name" value="ACREF/ENVCD OPERON REPRESSOR-RELATED"/>
    <property type="match status" value="1"/>
</dbReference>
<feature type="domain" description="HTH tetR-type" evidence="4">
    <location>
        <begin position="10"/>
        <end position="70"/>
    </location>
</feature>
<evidence type="ECO:0000313" key="5">
    <source>
        <dbReference type="EMBL" id="GGJ72326.1"/>
    </source>
</evidence>
<keyword evidence="6" id="KW-1185">Reference proteome</keyword>
<dbReference type="InterPro" id="IPR036271">
    <property type="entry name" value="Tet_transcr_reg_TetR-rel_C_sf"/>
</dbReference>
<evidence type="ECO:0000313" key="6">
    <source>
        <dbReference type="Proteomes" id="UP000634435"/>
    </source>
</evidence>
<dbReference type="Proteomes" id="UP000634435">
    <property type="component" value="Unassembled WGS sequence"/>
</dbReference>
<dbReference type="InterPro" id="IPR009057">
    <property type="entry name" value="Homeodomain-like_sf"/>
</dbReference>